<keyword evidence="2" id="KW-1185">Reference proteome</keyword>
<evidence type="ECO:0000313" key="1">
    <source>
        <dbReference type="EMBL" id="NEZ45767.1"/>
    </source>
</evidence>
<gene>
    <name evidence="1" type="ORF">FDF74_00920</name>
</gene>
<reference evidence="1 2" key="1">
    <citation type="submission" date="2019-04" db="EMBL/GenBank/DDBJ databases">
        <title>Genome sequencing of Clostridium botulinum Groups I-IV and Clostridium butyricum.</title>
        <authorList>
            <person name="Brunt J."/>
            <person name="Van Vliet A.H.M."/>
            <person name="Stringer S.C."/>
            <person name="Carter A.T."/>
            <person name="Peck M.W."/>
        </authorList>
    </citation>
    <scope>NUCLEOTIDE SEQUENCE [LARGE SCALE GENOMIC DNA]</scope>
    <source>
        <strain evidence="1 2">IFR 18/094</strain>
    </source>
</reference>
<dbReference type="EMBL" id="SXDP01000001">
    <property type="protein sequence ID" value="NEZ45767.1"/>
    <property type="molecule type" value="Genomic_DNA"/>
</dbReference>
<dbReference type="Proteomes" id="UP000473885">
    <property type="component" value="Unassembled WGS sequence"/>
</dbReference>
<name>A0A6M0R7L5_9CLOT</name>
<dbReference type="AlphaFoldDB" id="A0A6M0R7L5"/>
<organism evidence="1 2">
    <name type="scientific">Clostridium niameyense</name>
    <dbReference type="NCBI Taxonomy" id="1622073"/>
    <lineage>
        <taxon>Bacteria</taxon>
        <taxon>Bacillati</taxon>
        <taxon>Bacillota</taxon>
        <taxon>Clostridia</taxon>
        <taxon>Eubacteriales</taxon>
        <taxon>Clostridiaceae</taxon>
        <taxon>Clostridium</taxon>
    </lineage>
</organism>
<evidence type="ECO:0000313" key="2">
    <source>
        <dbReference type="Proteomes" id="UP000473885"/>
    </source>
</evidence>
<proteinExistence type="predicted"/>
<dbReference type="RefSeq" id="WP_163248170.1">
    <property type="nucleotide sequence ID" value="NZ_SXDP01000001.1"/>
</dbReference>
<sequence>MYGTSKEKQLENLKINVRGKERLAGDRVTCFIRPDDTVKSDNRFVLELTQDWESILNTEKTGIHYYDDKVKGLRLVAEGFQDLDGNPIEDSKGSGKITASKDIELKRDDSKPYIVTQKLIYDKAGINGLQKAGSLGIVFNEPIQLYTKEMAEEGVIAPVIYSDHNPLTPSPTQIGIYENFLPELKAYYEKLDDKGNTSKDETGKPIVVEGKYDLMADILPSDCKANKQLENITVKISDIPHKFDLDPNTSGINKFRDYGLFYINPKVSLEPGNWRLVVSGVSDDAGNEMEIYKSKSFEIKNLFTVETLNKDEIKIKFTEPFNKKIVGDDKVILVITQYGEIVKSVAVENLKDGQTEAEVKFPEPIEDFEGEYFINNIYYKVK</sequence>
<comment type="caution">
    <text evidence="1">The sequence shown here is derived from an EMBL/GenBank/DDBJ whole genome shotgun (WGS) entry which is preliminary data.</text>
</comment>
<accession>A0A6M0R7L5</accession>
<protein>
    <submittedName>
        <fullName evidence="1">Uncharacterized protein</fullName>
    </submittedName>
</protein>